<sequence length="412" mass="43941">MIRIRSTAPVQVLAHSYTKDGAGDTYAVLPITMASTSYSFSLPSTADGGLSMVYFLPAGSDAEISVKLKTKDSQQTMNFDIKKDDSSDMMMLGGPNKPFTVYAKGSAPFVVLIASKQVSVGGKYRDFMCTMPMSDAWKSKPKKDNTPQHYLADVSTSAYFYVTPPEDVKQIDVHGSNGESKQISAKDLGHKMRSFADENLGTHVDIVGKSLQVERIGDPHSNGVFLDMIPAYNQWLTGPAAFRPRHKGDQLLIFGENVTAKSCELAFKPAQSPPSWKQIKGIFGGSVFATSVKTLNADPLIITSACPYVALVVGTRDHHAYAYTPAMNLPNSRAPPPPAPKTTTIPSTSTTTSTTTTSPTTSSTTSTTSPDTVPTKATAGSTARTFATTAGASNCAPVIALTLFSIVDAIIR</sequence>
<name>A0ABD6EUX6_9BILA</name>
<reference evidence="2 3" key="1">
    <citation type="submission" date="2024-08" db="EMBL/GenBank/DDBJ databases">
        <title>Gnathostoma spinigerum genome.</title>
        <authorList>
            <person name="Gonzalez-Bertolin B."/>
            <person name="Monzon S."/>
            <person name="Zaballos A."/>
            <person name="Jimenez P."/>
            <person name="Dekumyoy P."/>
            <person name="Varona S."/>
            <person name="Cuesta I."/>
            <person name="Sumanam S."/>
            <person name="Adisakwattana P."/>
            <person name="Gasser R.B."/>
            <person name="Hernandez-Gonzalez A."/>
            <person name="Young N.D."/>
            <person name="Perteguer M.J."/>
        </authorList>
    </citation>
    <scope>NUCLEOTIDE SEQUENCE [LARGE SCALE GENOMIC DNA]</scope>
    <source>
        <strain evidence="2">AL3</strain>
        <tissue evidence="2">Liver</tissue>
    </source>
</reference>
<evidence type="ECO:0000313" key="2">
    <source>
        <dbReference type="EMBL" id="MFH4980492.1"/>
    </source>
</evidence>
<dbReference type="AlphaFoldDB" id="A0ABD6EUX6"/>
<proteinExistence type="predicted"/>
<feature type="region of interest" description="Disordered" evidence="1">
    <location>
        <begin position="327"/>
        <end position="378"/>
    </location>
</feature>
<evidence type="ECO:0000256" key="1">
    <source>
        <dbReference type="SAM" id="MobiDB-lite"/>
    </source>
</evidence>
<accession>A0ABD6EUX6</accession>
<protein>
    <recommendedName>
        <fullName evidence="4">IgGFc-binding protein N-terminal domain-containing protein</fullName>
    </recommendedName>
</protein>
<evidence type="ECO:0000313" key="3">
    <source>
        <dbReference type="Proteomes" id="UP001608902"/>
    </source>
</evidence>
<gene>
    <name evidence="2" type="ORF">AB6A40_007201</name>
</gene>
<feature type="compositionally biased region" description="Low complexity" evidence="1">
    <location>
        <begin position="341"/>
        <end position="375"/>
    </location>
</feature>
<keyword evidence="3" id="KW-1185">Reference proteome</keyword>
<dbReference type="Proteomes" id="UP001608902">
    <property type="component" value="Unassembled WGS sequence"/>
</dbReference>
<evidence type="ECO:0008006" key="4">
    <source>
        <dbReference type="Google" id="ProtNLM"/>
    </source>
</evidence>
<dbReference type="EMBL" id="JBGFUD010005633">
    <property type="protein sequence ID" value="MFH4980492.1"/>
    <property type="molecule type" value="Genomic_DNA"/>
</dbReference>
<organism evidence="2 3">
    <name type="scientific">Gnathostoma spinigerum</name>
    <dbReference type="NCBI Taxonomy" id="75299"/>
    <lineage>
        <taxon>Eukaryota</taxon>
        <taxon>Metazoa</taxon>
        <taxon>Ecdysozoa</taxon>
        <taxon>Nematoda</taxon>
        <taxon>Chromadorea</taxon>
        <taxon>Rhabditida</taxon>
        <taxon>Spirurina</taxon>
        <taxon>Gnathostomatomorpha</taxon>
        <taxon>Gnathostomatoidea</taxon>
        <taxon>Gnathostomatidae</taxon>
        <taxon>Gnathostoma</taxon>
    </lineage>
</organism>
<comment type="caution">
    <text evidence="2">The sequence shown here is derived from an EMBL/GenBank/DDBJ whole genome shotgun (WGS) entry which is preliminary data.</text>
</comment>